<reference evidence="2" key="1">
    <citation type="journal article" date="2014" name="Front. Microbiol.">
        <title>High frequency of phylogenetically diverse reductive dehalogenase-homologous genes in deep subseafloor sedimentary metagenomes.</title>
        <authorList>
            <person name="Kawai M."/>
            <person name="Futagami T."/>
            <person name="Toyoda A."/>
            <person name="Takaki Y."/>
            <person name="Nishi S."/>
            <person name="Hori S."/>
            <person name="Arai W."/>
            <person name="Tsubouchi T."/>
            <person name="Morono Y."/>
            <person name="Uchiyama I."/>
            <person name="Ito T."/>
            <person name="Fujiyama A."/>
            <person name="Inagaki F."/>
            <person name="Takami H."/>
        </authorList>
    </citation>
    <scope>NUCLEOTIDE SEQUENCE</scope>
    <source>
        <strain evidence="2">Expedition CK06-06</strain>
    </source>
</reference>
<dbReference type="EMBL" id="BARW01005210">
    <property type="protein sequence ID" value="GAI76688.1"/>
    <property type="molecule type" value="Genomic_DNA"/>
</dbReference>
<accession>X1R813</accession>
<protein>
    <recommendedName>
        <fullName evidence="1">Sialidase domain-containing protein</fullName>
    </recommendedName>
</protein>
<organism evidence="2">
    <name type="scientific">marine sediment metagenome</name>
    <dbReference type="NCBI Taxonomy" id="412755"/>
    <lineage>
        <taxon>unclassified sequences</taxon>
        <taxon>metagenomes</taxon>
        <taxon>ecological metagenomes</taxon>
    </lineage>
</organism>
<dbReference type="InterPro" id="IPR011040">
    <property type="entry name" value="Sialidase"/>
</dbReference>
<dbReference type="InterPro" id="IPR036278">
    <property type="entry name" value="Sialidase_sf"/>
</dbReference>
<dbReference type="CDD" id="cd15482">
    <property type="entry name" value="Sialidase_non-viral"/>
    <property type="match status" value="1"/>
</dbReference>
<dbReference type="Gene3D" id="2.120.10.10">
    <property type="match status" value="1"/>
</dbReference>
<dbReference type="AlphaFoldDB" id="X1R813"/>
<gene>
    <name evidence="2" type="ORF">S12H4_11545</name>
</gene>
<proteinExistence type="predicted"/>
<name>X1R813_9ZZZZ</name>
<dbReference type="SUPFAM" id="SSF50939">
    <property type="entry name" value="Sialidases"/>
    <property type="match status" value="1"/>
</dbReference>
<dbReference type="Pfam" id="PF13088">
    <property type="entry name" value="BNR_2"/>
    <property type="match status" value="1"/>
</dbReference>
<comment type="caution">
    <text evidence="2">The sequence shown here is derived from an EMBL/GenBank/DDBJ whole genome shotgun (WGS) entry which is preliminary data.</text>
</comment>
<evidence type="ECO:0000259" key="1">
    <source>
        <dbReference type="Pfam" id="PF13088"/>
    </source>
</evidence>
<feature type="domain" description="Sialidase" evidence="1">
    <location>
        <begin position="63"/>
        <end position="227"/>
    </location>
</feature>
<feature type="non-terminal residue" evidence="2">
    <location>
        <position position="234"/>
    </location>
</feature>
<sequence>MAMEKMPDVWHHPEIEICGPDIEHPCTTGGATIRLNDGRILFVYAGPVNPHGQPLGTCRAYARTSDDECNTWSEEREIIHHPECQAGGGPLLRDSDGVLWMSYLGFYASVWPDDEPDMEQSRSDMWAARSFDEGETWVDNQMIFRGYTGASNDAKVSSSGHVIVPFSYLVPGPGRLVSACVVSADGGATWQLGEAIDIGQHGDHAGALEPVVVELQDGRIWMLIRTNLGHFLQA</sequence>
<evidence type="ECO:0000313" key="2">
    <source>
        <dbReference type="EMBL" id="GAI76688.1"/>
    </source>
</evidence>